<dbReference type="WBParaSite" id="Pan_g7934.t1">
    <property type="protein sequence ID" value="Pan_g7934.t1"/>
    <property type="gene ID" value="Pan_g7934"/>
</dbReference>
<accession>A0A7E5A1F3</accession>
<name>A0A7E5A1F3_PANRE</name>
<dbReference type="InterPro" id="IPR012337">
    <property type="entry name" value="RNaseH-like_sf"/>
</dbReference>
<evidence type="ECO:0000313" key="1">
    <source>
        <dbReference type="Proteomes" id="UP000492821"/>
    </source>
</evidence>
<keyword evidence="1" id="KW-1185">Reference proteome</keyword>
<protein>
    <submittedName>
        <fullName evidence="2">Dimer_Tnp_hAT domain-containing protein</fullName>
    </submittedName>
</protein>
<dbReference type="Proteomes" id="UP000492821">
    <property type="component" value="Unassembled WGS sequence"/>
</dbReference>
<reference evidence="1" key="1">
    <citation type="journal article" date="2013" name="Genetics">
        <title>The draft genome and transcriptome of Panagrellus redivivus are shaped by the harsh demands of a free-living lifestyle.</title>
        <authorList>
            <person name="Srinivasan J."/>
            <person name="Dillman A.R."/>
            <person name="Macchietto M.G."/>
            <person name="Heikkinen L."/>
            <person name="Lakso M."/>
            <person name="Fracchia K.M."/>
            <person name="Antoshechkin I."/>
            <person name="Mortazavi A."/>
            <person name="Wong G."/>
            <person name="Sternberg P.W."/>
        </authorList>
    </citation>
    <scope>NUCLEOTIDE SEQUENCE [LARGE SCALE GENOMIC DNA]</scope>
    <source>
        <strain evidence="1">MT8872</strain>
    </source>
</reference>
<dbReference type="SUPFAM" id="SSF53098">
    <property type="entry name" value="Ribonuclease H-like"/>
    <property type="match status" value="1"/>
</dbReference>
<reference evidence="2" key="2">
    <citation type="submission" date="2020-10" db="UniProtKB">
        <authorList>
            <consortium name="WormBaseParasite"/>
        </authorList>
    </citation>
    <scope>IDENTIFICATION</scope>
</reference>
<sequence>MPPVLSSGGSLSFDVPSTPGAPPTIVVSQTPQTNNDIIISPSVEAERQKVVRFVAQYCISSFELPNIVIKPSFVKVLENSFESAKRLYGTPTNVNNTPLKSFSELLPTEAVLSKMIHDEASEIRLKLRAQFQATKNIGIMLVCQRLIYGNRELITVWTSFVNSAWEYEKVCIAVGEKSIELKTILACVAETYGFTSAENVYVVLDDHVNPSNRPELPSNMMYMENVVFAINNILTCAINESSIKSEIIDMIKVYHSITKDANDVAFNGTIRGFVPFRGNILDDDGQNIVNALDLFQLLKYVRTRFETLKRHPEVLSKPEVRQKLEDYKVAQNLECFLEPFFEVVQEFDADAQPHFHTILPQWHSLIHECGNGDDDDEVMAMTLASRPRRRSLRHQKSIDDEPVLQVDDSKVDLPAPPILDNNAWFNSLRQSILKQLKAWANEHINTKHMIATVLNPRMRKLPIICTDTERVTTYSYIRQYAGLIAASKQEPRAENSIEAQDYEPQKKRQNFLSKLENHGMVQDELDKYLNMQFSSHDGRCVTSFWSGAESLGKLRQYARAILPLVAAAPPLKMRYIGNQSLSTVDLSEMLLLKTAQAFTDKPKSSKS</sequence>
<dbReference type="AlphaFoldDB" id="A0A7E5A1F3"/>
<proteinExistence type="predicted"/>
<evidence type="ECO:0000313" key="2">
    <source>
        <dbReference type="WBParaSite" id="Pan_g7934.t1"/>
    </source>
</evidence>
<organism evidence="1 2">
    <name type="scientific">Panagrellus redivivus</name>
    <name type="common">Microworm</name>
    <dbReference type="NCBI Taxonomy" id="6233"/>
    <lineage>
        <taxon>Eukaryota</taxon>
        <taxon>Metazoa</taxon>
        <taxon>Ecdysozoa</taxon>
        <taxon>Nematoda</taxon>
        <taxon>Chromadorea</taxon>
        <taxon>Rhabditida</taxon>
        <taxon>Tylenchina</taxon>
        <taxon>Panagrolaimomorpha</taxon>
        <taxon>Panagrolaimoidea</taxon>
        <taxon>Panagrolaimidae</taxon>
        <taxon>Panagrellus</taxon>
    </lineage>
</organism>